<evidence type="ECO:0000313" key="1">
    <source>
        <dbReference type="EMBL" id="KAJ0088685.1"/>
    </source>
</evidence>
<name>A0ACC1APP3_9ROSI</name>
<proteinExistence type="predicted"/>
<organism evidence="1 2">
    <name type="scientific">Pistacia atlantica</name>
    <dbReference type="NCBI Taxonomy" id="434234"/>
    <lineage>
        <taxon>Eukaryota</taxon>
        <taxon>Viridiplantae</taxon>
        <taxon>Streptophyta</taxon>
        <taxon>Embryophyta</taxon>
        <taxon>Tracheophyta</taxon>
        <taxon>Spermatophyta</taxon>
        <taxon>Magnoliopsida</taxon>
        <taxon>eudicotyledons</taxon>
        <taxon>Gunneridae</taxon>
        <taxon>Pentapetalae</taxon>
        <taxon>rosids</taxon>
        <taxon>malvids</taxon>
        <taxon>Sapindales</taxon>
        <taxon>Anacardiaceae</taxon>
        <taxon>Pistacia</taxon>
    </lineage>
</organism>
<accession>A0ACC1APP3</accession>
<dbReference type="EMBL" id="CM047905">
    <property type="protein sequence ID" value="KAJ0088685.1"/>
    <property type="molecule type" value="Genomic_DNA"/>
</dbReference>
<reference evidence="2" key="1">
    <citation type="journal article" date="2023" name="G3 (Bethesda)">
        <title>Genome assembly and association tests identify interacting loci associated with vigor, precocity, and sex in interspecific pistachio rootstocks.</title>
        <authorList>
            <person name="Palmer W."/>
            <person name="Jacygrad E."/>
            <person name="Sagayaradj S."/>
            <person name="Cavanaugh K."/>
            <person name="Han R."/>
            <person name="Bertier L."/>
            <person name="Beede B."/>
            <person name="Kafkas S."/>
            <person name="Golino D."/>
            <person name="Preece J."/>
            <person name="Michelmore R."/>
        </authorList>
    </citation>
    <scope>NUCLEOTIDE SEQUENCE [LARGE SCALE GENOMIC DNA]</scope>
</reference>
<evidence type="ECO:0000313" key="2">
    <source>
        <dbReference type="Proteomes" id="UP001164250"/>
    </source>
</evidence>
<protein>
    <submittedName>
        <fullName evidence="1">Uncharacterized protein</fullName>
    </submittedName>
</protein>
<gene>
    <name evidence="1" type="ORF">Patl1_32784</name>
</gene>
<comment type="caution">
    <text evidence="1">The sequence shown here is derived from an EMBL/GenBank/DDBJ whole genome shotgun (WGS) entry which is preliminary data.</text>
</comment>
<sequence>MQSASMDPEKNINPGDDAFRGDCIPVVFVAAIYFGFFFISFLGGSNDHPQIEVNSVSIDNFSVSVSESQLTGNWSIILSIKNPYKDEIISYSSFELHVSYKKEFISGRMVINGFEQAAGEENLFGRSIQPLISTNF</sequence>
<dbReference type="Proteomes" id="UP001164250">
    <property type="component" value="Chromosome 9"/>
</dbReference>
<keyword evidence="2" id="KW-1185">Reference proteome</keyword>